<feature type="transmembrane region" description="Helical" evidence="1">
    <location>
        <begin position="125"/>
        <end position="143"/>
    </location>
</feature>
<feature type="transmembrane region" description="Helical" evidence="1">
    <location>
        <begin position="279"/>
        <end position="305"/>
    </location>
</feature>
<reference evidence="2 3" key="1">
    <citation type="submission" date="2011-08" db="EMBL/GenBank/DDBJ databases">
        <authorList>
            <person name="Weinstock G."/>
            <person name="Sodergren E."/>
            <person name="Clifton S."/>
            <person name="Fulton L."/>
            <person name="Fulton B."/>
            <person name="Courtney L."/>
            <person name="Fronick C."/>
            <person name="Harrison M."/>
            <person name="Strong C."/>
            <person name="Farmer C."/>
            <person name="Delahaunty K."/>
            <person name="Markovic C."/>
            <person name="Hall O."/>
            <person name="Minx P."/>
            <person name="Tomlinson C."/>
            <person name="Mitreva M."/>
            <person name="Hou S."/>
            <person name="Chen J."/>
            <person name="Wollam A."/>
            <person name="Pepin K.H."/>
            <person name="Johnson M."/>
            <person name="Bhonagiri V."/>
            <person name="Zhang X."/>
            <person name="Suruliraj S."/>
            <person name="Warren W."/>
            <person name="Chinwalla A."/>
            <person name="Mardis E.R."/>
            <person name="Wilson R.K."/>
        </authorList>
    </citation>
    <scope>NUCLEOTIDE SEQUENCE [LARGE SCALE GENOMIC DNA]</scope>
    <source>
        <strain evidence="2 3">F0357</strain>
    </source>
</reference>
<dbReference type="OrthoDB" id="4424890at2"/>
<evidence type="ECO:0000256" key="1">
    <source>
        <dbReference type="SAM" id="Phobius"/>
    </source>
</evidence>
<proteinExistence type="predicted"/>
<accession>G9YIY2</accession>
<sequence length="379" mass="41353">MENRTQAVSIRNLIVFAGAYCAFTIGSGYATGQEIMQFFCAFGPEGLIGCFVSMVLFAVLGGALMQKGYDLKLKYQTQVFRYYCGTYIGIFLEWVTVIFLFGVVSIMIAGTGAMTSEYYGLSKEIGSIGMTVLCVASILLGLMRLADIIGSIGPVIIVFSILVGILTMLNASGAWAQNWQVLYELRATGSWWFARYAVLDSAWFSGVLYASCMVFGGIPFLTGLGSKANSRKEAFWGGFLGGVAIILAAGILVAAMLYFPEEIAALQVPNLFLVQQFAPVLAAVFSVILLLGIYSTAAPMFWVVINKLEQWIPNKNVKIFVTLVLGIIAYFGAQLGLGRLIGFLYPLMGQVGVLMILAVIIRVYFMNDKDVTLMREENK</sequence>
<dbReference type="PANTHER" id="PTHR37814:SF1">
    <property type="entry name" value="MEMBRANE PROTEIN"/>
    <property type="match status" value="1"/>
</dbReference>
<dbReference type="EMBL" id="AGCJ01000071">
    <property type="protein sequence ID" value="EHM39275.1"/>
    <property type="molecule type" value="Genomic_DNA"/>
</dbReference>
<feature type="transmembrane region" description="Helical" evidence="1">
    <location>
        <begin position="343"/>
        <end position="365"/>
    </location>
</feature>
<keyword evidence="1" id="KW-1133">Transmembrane helix</keyword>
<dbReference type="InterPro" id="IPR038728">
    <property type="entry name" value="YkvI-like"/>
</dbReference>
<gene>
    <name evidence="2" type="ORF">HMPREF0080_01626</name>
</gene>
<feature type="transmembrane region" description="Helical" evidence="1">
    <location>
        <begin position="86"/>
        <end position="113"/>
    </location>
</feature>
<evidence type="ECO:0000313" key="2">
    <source>
        <dbReference type="EMBL" id="EHM39275.1"/>
    </source>
</evidence>
<dbReference type="Proteomes" id="UP000005481">
    <property type="component" value="Unassembled WGS sequence"/>
</dbReference>
<name>G9YIY2_9FIRM</name>
<feature type="transmembrane region" description="Helical" evidence="1">
    <location>
        <begin position="317"/>
        <end position="337"/>
    </location>
</feature>
<feature type="transmembrane region" description="Helical" evidence="1">
    <location>
        <begin position="46"/>
        <end position="65"/>
    </location>
</feature>
<protein>
    <submittedName>
        <fullName evidence="2">Tat pathway signal sequence domain protein</fullName>
    </submittedName>
</protein>
<organism evidence="2 3">
    <name type="scientific">Anaeroglobus geminatus F0357</name>
    <dbReference type="NCBI Taxonomy" id="861450"/>
    <lineage>
        <taxon>Bacteria</taxon>
        <taxon>Bacillati</taxon>
        <taxon>Bacillota</taxon>
        <taxon>Negativicutes</taxon>
        <taxon>Veillonellales</taxon>
        <taxon>Veillonellaceae</taxon>
        <taxon>Anaeroglobus</taxon>
    </lineage>
</organism>
<dbReference type="HOGENOM" id="CLU_043930_0_0_9"/>
<feature type="transmembrane region" description="Helical" evidence="1">
    <location>
        <begin position="155"/>
        <end position="176"/>
    </location>
</feature>
<comment type="caution">
    <text evidence="2">The sequence shown here is derived from an EMBL/GenBank/DDBJ whole genome shotgun (WGS) entry which is preliminary data.</text>
</comment>
<dbReference type="PANTHER" id="PTHR37814">
    <property type="entry name" value="CONSERVED MEMBRANE PROTEIN"/>
    <property type="match status" value="1"/>
</dbReference>
<dbReference type="STRING" id="861450.HMPREF0080_01626"/>
<evidence type="ECO:0000313" key="3">
    <source>
        <dbReference type="Proteomes" id="UP000005481"/>
    </source>
</evidence>
<feature type="transmembrane region" description="Helical" evidence="1">
    <location>
        <begin position="234"/>
        <end position="259"/>
    </location>
</feature>
<keyword evidence="1" id="KW-0472">Membrane</keyword>
<dbReference type="AlphaFoldDB" id="G9YIY2"/>
<feature type="transmembrane region" description="Helical" evidence="1">
    <location>
        <begin position="202"/>
        <end position="222"/>
    </location>
</feature>
<dbReference type="RefSeq" id="WP_006790593.1">
    <property type="nucleotide sequence ID" value="NZ_JH417604.1"/>
</dbReference>
<feature type="transmembrane region" description="Helical" evidence="1">
    <location>
        <begin position="12"/>
        <end position="31"/>
    </location>
</feature>
<keyword evidence="3" id="KW-1185">Reference proteome</keyword>
<keyword evidence="1" id="KW-0812">Transmembrane</keyword>
<dbReference type="eggNOG" id="COG3949">
    <property type="taxonomic scope" value="Bacteria"/>
</dbReference>